<dbReference type="CDD" id="cd06445">
    <property type="entry name" value="ATase"/>
    <property type="match status" value="1"/>
</dbReference>
<dbReference type="Pfam" id="PF01035">
    <property type="entry name" value="DNA_binding_1"/>
    <property type="match status" value="1"/>
</dbReference>
<evidence type="ECO:0000259" key="10">
    <source>
        <dbReference type="Pfam" id="PF02870"/>
    </source>
</evidence>
<dbReference type="InterPro" id="IPR014048">
    <property type="entry name" value="MethylDNA_cys_MeTrfase_DNA-bd"/>
</dbReference>
<evidence type="ECO:0000256" key="5">
    <source>
        <dbReference type="ARBA" id="ARBA00022679"/>
    </source>
</evidence>
<protein>
    <recommendedName>
        <fullName evidence="3">methylated-DNA--[protein]-cysteine S-methyltransferase</fullName>
        <ecNumber evidence="3">2.1.1.63</ecNumber>
    </recommendedName>
</protein>
<dbReference type="InterPro" id="IPR001497">
    <property type="entry name" value="MethylDNA_cys_MeTrfase_AS"/>
</dbReference>
<dbReference type="GO" id="GO:0003908">
    <property type="term" value="F:methylated-DNA-[protein]-cysteine S-methyltransferase activity"/>
    <property type="evidence" value="ECO:0007669"/>
    <property type="project" value="UniProtKB-EC"/>
</dbReference>
<dbReference type="Gene3D" id="3.30.160.70">
    <property type="entry name" value="Methylated DNA-protein cysteine methyltransferase domain"/>
    <property type="match status" value="1"/>
</dbReference>
<evidence type="ECO:0000256" key="7">
    <source>
        <dbReference type="ARBA" id="ARBA00023204"/>
    </source>
</evidence>
<keyword evidence="7" id="KW-0234">DNA repair</keyword>
<evidence type="ECO:0000313" key="11">
    <source>
        <dbReference type="EMBL" id="ODS32509.1"/>
    </source>
</evidence>
<dbReference type="Gene3D" id="1.10.10.10">
    <property type="entry name" value="Winged helix-like DNA-binding domain superfamily/Winged helix DNA-binding domain"/>
    <property type="match status" value="1"/>
</dbReference>
<dbReference type="FunFam" id="1.10.10.10:FF:000214">
    <property type="entry name" value="Methylated-DNA--protein-cysteine methyltransferase"/>
    <property type="match status" value="1"/>
</dbReference>
<dbReference type="InterPro" id="IPR036217">
    <property type="entry name" value="MethylDNA_cys_MeTrfase_DNAb"/>
</dbReference>
<dbReference type="Pfam" id="PF02870">
    <property type="entry name" value="Methyltransf_1N"/>
    <property type="match status" value="1"/>
</dbReference>
<dbReference type="InterPro" id="IPR036631">
    <property type="entry name" value="MGMT_N_sf"/>
</dbReference>
<comment type="caution">
    <text evidence="11">The sequence shown here is derived from an EMBL/GenBank/DDBJ whole genome shotgun (WGS) entry which is preliminary data.</text>
</comment>
<keyword evidence="6" id="KW-0227">DNA damage</keyword>
<evidence type="ECO:0000313" key="12">
    <source>
        <dbReference type="Proteomes" id="UP000094056"/>
    </source>
</evidence>
<keyword evidence="5 11" id="KW-0808">Transferase</keyword>
<evidence type="ECO:0000256" key="3">
    <source>
        <dbReference type="ARBA" id="ARBA00011918"/>
    </source>
</evidence>
<dbReference type="AlphaFoldDB" id="A0A1E3XA96"/>
<sequence>MTDKIHYSCFDSPFGLIFVAKTIKGVCLVNFSRISEAKFLSILKTRFQKGATRDDNKLKRIRNELFDYFNGHRVNFKALLDLSIGTKFQRKVWNKVSEIPYGEVQTYKWIAKSIGNVHAVMAVGNAVGKNPVPPIVPCHRVIRSDGCLGGYSSGISLKKKLLKLESNSSPFDSRLYHNVILRL</sequence>
<dbReference type="NCBIfam" id="TIGR00589">
    <property type="entry name" value="ogt"/>
    <property type="match status" value="1"/>
</dbReference>
<gene>
    <name evidence="11" type="ORF">SCARUB_02362</name>
</gene>
<proteinExistence type="inferred from homology"/>
<evidence type="ECO:0000256" key="6">
    <source>
        <dbReference type="ARBA" id="ARBA00022763"/>
    </source>
</evidence>
<dbReference type="GO" id="GO:0032259">
    <property type="term" value="P:methylation"/>
    <property type="evidence" value="ECO:0007669"/>
    <property type="project" value="UniProtKB-KW"/>
</dbReference>
<evidence type="ECO:0000256" key="8">
    <source>
        <dbReference type="ARBA" id="ARBA00049348"/>
    </source>
</evidence>
<dbReference type="EC" id="2.1.1.63" evidence="3"/>
<evidence type="ECO:0000256" key="4">
    <source>
        <dbReference type="ARBA" id="ARBA00022603"/>
    </source>
</evidence>
<comment type="similarity">
    <text evidence="2">Belongs to the MGMT family.</text>
</comment>
<dbReference type="InterPro" id="IPR008332">
    <property type="entry name" value="MethylG_MeTrfase_N"/>
</dbReference>
<keyword evidence="4 11" id="KW-0489">Methyltransferase</keyword>
<dbReference type="SUPFAM" id="SSF46767">
    <property type="entry name" value="Methylated DNA-protein cysteine methyltransferase, C-terminal domain"/>
    <property type="match status" value="1"/>
</dbReference>
<dbReference type="GO" id="GO:0006281">
    <property type="term" value="P:DNA repair"/>
    <property type="evidence" value="ECO:0007669"/>
    <property type="project" value="UniProtKB-KW"/>
</dbReference>
<accession>A0A1E3XA96</accession>
<feature type="domain" description="Methylguanine DNA methyltransferase ribonuclease-like" evidence="10">
    <location>
        <begin position="5"/>
        <end position="81"/>
    </location>
</feature>
<comment type="catalytic activity">
    <reaction evidence="8">
        <text>a 6-O-methyl-2'-deoxyguanosine in DNA + L-cysteinyl-[protein] = S-methyl-L-cysteinyl-[protein] + a 2'-deoxyguanosine in DNA</text>
        <dbReference type="Rhea" id="RHEA:24000"/>
        <dbReference type="Rhea" id="RHEA-COMP:10131"/>
        <dbReference type="Rhea" id="RHEA-COMP:10132"/>
        <dbReference type="Rhea" id="RHEA-COMP:11367"/>
        <dbReference type="Rhea" id="RHEA-COMP:11368"/>
        <dbReference type="ChEBI" id="CHEBI:29950"/>
        <dbReference type="ChEBI" id="CHEBI:82612"/>
        <dbReference type="ChEBI" id="CHEBI:85445"/>
        <dbReference type="ChEBI" id="CHEBI:85448"/>
        <dbReference type="EC" id="2.1.1.63"/>
    </reaction>
</comment>
<dbReference type="Proteomes" id="UP000094056">
    <property type="component" value="Unassembled WGS sequence"/>
</dbReference>
<evidence type="ECO:0000256" key="2">
    <source>
        <dbReference type="ARBA" id="ARBA00008711"/>
    </source>
</evidence>
<dbReference type="PANTHER" id="PTHR10815:SF13">
    <property type="entry name" value="METHYLATED-DNA--PROTEIN-CYSTEINE METHYLTRANSFERASE"/>
    <property type="match status" value="1"/>
</dbReference>
<name>A0A1E3XA96_9BACT</name>
<evidence type="ECO:0000259" key="9">
    <source>
        <dbReference type="Pfam" id="PF01035"/>
    </source>
</evidence>
<dbReference type="SUPFAM" id="SSF53155">
    <property type="entry name" value="Methylated DNA-protein cysteine methyltransferase domain"/>
    <property type="match status" value="1"/>
</dbReference>
<dbReference type="EMBL" id="MAYW01000059">
    <property type="protein sequence ID" value="ODS32509.1"/>
    <property type="molecule type" value="Genomic_DNA"/>
</dbReference>
<evidence type="ECO:0000256" key="1">
    <source>
        <dbReference type="ARBA" id="ARBA00001286"/>
    </source>
</evidence>
<reference evidence="11 12" key="1">
    <citation type="submission" date="2016-07" db="EMBL/GenBank/DDBJ databases">
        <title>Draft genome of Scalindua rubra, obtained from a brine-seawater interface in the Red Sea, sheds light on salt adaptation in anammox bacteria.</title>
        <authorList>
            <person name="Speth D.R."/>
            <person name="Lagkouvardos I."/>
            <person name="Wang Y."/>
            <person name="Qian P.-Y."/>
            <person name="Dutilh B.E."/>
            <person name="Jetten M.S."/>
        </authorList>
    </citation>
    <scope>NUCLEOTIDE SEQUENCE [LARGE SCALE GENOMIC DNA]</scope>
    <source>
        <strain evidence="11">BSI-1</strain>
    </source>
</reference>
<dbReference type="InterPro" id="IPR036388">
    <property type="entry name" value="WH-like_DNA-bd_sf"/>
</dbReference>
<dbReference type="PANTHER" id="PTHR10815">
    <property type="entry name" value="METHYLATED-DNA--PROTEIN-CYSTEINE METHYLTRANSFERASE"/>
    <property type="match status" value="1"/>
</dbReference>
<feature type="domain" description="Methylated-DNA-[protein]-cysteine S-methyltransferase DNA binding" evidence="9">
    <location>
        <begin position="87"/>
        <end position="166"/>
    </location>
</feature>
<organism evidence="11 12">
    <name type="scientific">Candidatus Scalindua rubra</name>
    <dbReference type="NCBI Taxonomy" id="1872076"/>
    <lineage>
        <taxon>Bacteria</taxon>
        <taxon>Pseudomonadati</taxon>
        <taxon>Planctomycetota</taxon>
        <taxon>Candidatus Brocadiia</taxon>
        <taxon>Candidatus Brocadiales</taxon>
        <taxon>Candidatus Scalinduaceae</taxon>
        <taxon>Candidatus Scalindua</taxon>
    </lineage>
</organism>
<comment type="catalytic activity">
    <reaction evidence="1">
        <text>a 4-O-methyl-thymidine in DNA + L-cysteinyl-[protein] = a thymidine in DNA + S-methyl-L-cysteinyl-[protein]</text>
        <dbReference type="Rhea" id="RHEA:53428"/>
        <dbReference type="Rhea" id="RHEA-COMP:10131"/>
        <dbReference type="Rhea" id="RHEA-COMP:10132"/>
        <dbReference type="Rhea" id="RHEA-COMP:13555"/>
        <dbReference type="Rhea" id="RHEA-COMP:13556"/>
        <dbReference type="ChEBI" id="CHEBI:29950"/>
        <dbReference type="ChEBI" id="CHEBI:82612"/>
        <dbReference type="ChEBI" id="CHEBI:137386"/>
        <dbReference type="ChEBI" id="CHEBI:137387"/>
        <dbReference type="EC" id="2.1.1.63"/>
    </reaction>
</comment>
<dbReference type="PROSITE" id="PS00374">
    <property type="entry name" value="MGMT"/>
    <property type="match status" value="1"/>
</dbReference>